<dbReference type="Gene3D" id="1.10.10.440">
    <property type="entry name" value="FF domain"/>
    <property type="match status" value="2"/>
</dbReference>
<evidence type="ECO:0000256" key="2">
    <source>
        <dbReference type="SAM" id="MobiDB-lite"/>
    </source>
</evidence>
<feature type="domain" description="WW" evidence="3">
    <location>
        <begin position="10"/>
        <end position="43"/>
    </location>
</feature>
<evidence type="ECO:0000313" key="5">
    <source>
        <dbReference type="Proteomes" id="UP001301958"/>
    </source>
</evidence>
<keyword evidence="1" id="KW-0677">Repeat</keyword>
<feature type="region of interest" description="Disordered" evidence="2">
    <location>
        <begin position="257"/>
        <end position="293"/>
    </location>
</feature>
<dbReference type="InterPro" id="IPR036020">
    <property type="entry name" value="WW_dom_sf"/>
</dbReference>
<dbReference type="GO" id="GO:0070063">
    <property type="term" value="F:RNA polymerase binding"/>
    <property type="evidence" value="ECO:0007669"/>
    <property type="project" value="InterPro"/>
</dbReference>
<dbReference type="PROSITE" id="PS01159">
    <property type="entry name" value="WW_DOMAIN_1"/>
    <property type="match status" value="1"/>
</dbReference>
<feature type="compositionally biased region" description="Acidic residues" evidence="2">
    <location>
        <begin position="209"/>
        <end position="225"/>
    </location>
</feature>
<dbReference type="Pfam" id="PF01846">
    <property type="entry name" value="FF"/>
    <property type="match status" value="1"/>
</dbReference>
<dbReference type="CDD" id="cd00201">
    <property type="entry name" value="WW"/>
    <property type="match status" value="1"/>
</dbReference>
<dbReference type="EMBL" id="MU865413">
    <property type="protein sequence ID" value="KAK4223814.1"/>
    <property type="molecule type" value="Genomic_DNA"/>
</dbReference>
<comment type="caution">
    <text evidence="4">The sequence shown here is derived from an EMBL/GenBank/DDBJ whole genome shotgun (WGS) entry which is preliminary data.</text>
</comment>
<dbReference type="Proteomes" id="UP001301958">
    <property type="component" value="Unassembled WGS sequence"/>
</dbReference>
<dbReference type="PANTHER" id="PTHR15377:SF3">
    <property type="entry name" value="WW DOMAIN-CONTAINING PROTEIN"/>
    <property type="match status" value="1"/>
</dbReference>
<dbReference type="SUPFAM" id="SSF51045">
    <property type="entry name" value="WW domain"/>
    <property type="match status" value="1"/>
</dbReference>
<feature type="region of interest" description="Disordered" evidence="2">
    <location>
        <begin position="1"/>
        <end position="23"/>
    </location>
</feature>
<reference evidence="4" key="2">
    <citation type="submission" date="2023-05" db="EMBL/GenBank/DDBJ databases">
        <authorList>
            <consortium name="Lawrence Berkeley National Laboratory"/>
            <person name="Steindorff A."/>
            <person name="Hensen N."/>
            <person name="Bonometti L."/>
            <person name="Westerberg I."/>
            <person name="Brannstrom I.O."/>
            <person name="Guillou S."/>
            <person name="Cros-Aarteil S."/>
            <person name="Calhoun S."/>
            <person name="Haridas S."/>
            <person name="Kuo A."/>
            <person name="Mondo S."/>
            <person name="Pangilinan J."/>
            <person name="Riley R."/>
            <person name="Labutti K."/>
            <person name="Andreopoulos B."/>
            <person name="Lipzen A."/>
            <person name="Chen C."/>
            <person name="Yanf M."/>
            <person name="Daum C."/>
            <person name="Ng V."/>
            <person name="Clum A."/>
            <person name="Ohm R."/>
            <person name="Martin F."/>
            <person name="Silar P."/>
            <person name="Natvig D."/>
            <person name="Lalanne C."/>
            <person name="Gautier V."/>
            <person name="Ament-Velasquez S.L."/>
            <person name="Kruys A."/>
            <person name="Hutchinson M.I."/>
            <person name="Powell A.J."/>
            <person name="Barry K."/>
            <person name="Miller A.N."/>
            <person name="Grigoriev I.V."/>
            <person name="Debuchy R."/>
            <person name="Gladieux P."/>
            <person name="Thoren M.H."/>
            <person name="Johannesson H."/>
        </authorList>
    </citation>
    <scope>NUCLEOTIDE SEQUENCE</scope>
    <source>
        <strain evidence="4">CBS 990.96</strain>
    </source>
</reference>
<feature type="compositionally biased region" description="Polar residues" evidence="2">
    <location>
        <begin position="555"/>
        <end position="565"/>
    </location>
</feature>
<feature type="compositionally biased region" description="Basic and acidic residues" evidence="2">
    <location>
        <begin position="169"/>
        <end position="183"/>
    </location>
</feature>
<dbReference type="InterPro" id="IPR001202">
    <property type="entry name" value="WW_dom"/>
</dbReference>
<dbReference type="SUPFAM" id="SSF81698">
    <property type="entry name" value="FF domain"/>
    <property type="match status" value="1"/>
</dbReference>
<dbReference type="PROSITE" id="PS50020">
    <property type="entry name" value="WW_DOMAIN_2"/>
    <property type="match status" value="1"/>
</dbReference>
<dbReference type="SMART" id="SM00456">
    <property type="entry name" value="WW"/>
    <property type="match status" value="2"/>
</dbReference>
<dbReference type="InterPro" id="IPR002713">
    <property type="entry name" value="FF_domain"/>
</dbReference>
<dbReference type="PANTHER" id="PTHR15377">
    <property type="entry name" value="TRANSCRIPTION ELONGATION REGULATOR 1"/>
    <property type="match status" value="1"/>
</dbReference>
<evidence type="ECO:0000256" key="1">
    <source>
        <dbReference type="ARBA" id="ARBA00022737"/>
    </source>
</evidence>
<organism evidence="4 5">
    <name type="scientific">Podospora fimiseda</name>
    <dbReference type="NCBI Taxonomy" id="252190"/>
    <lineage>
        <taxon>Eukaryota</taxon>
        <taxon>Fungi</taxon>
        <taxon>Dikarya</taxon>
        <taxon>Ascomycota</taxon>
        <taxon>Pezizomycotina</taxon>
        <taxon>Sordariomycetes</taxon>
        <taxon>Sordariomycetidae</taxon>
        <taxon>Sordariales</taxon>
        <taxon>Podosporaceae</taxon>
        <taxon>Podospora</taxon>
    </lineage>
</organism>
<dbReference type="Pfam" id="PF00397">
    <property type="entry name" value="WW"/>
    <property type="match status" value="1"/>
</dbReference>
<accession>A0AAN7BIC7</accession>
<evidence type="ECO:0000259" key="3">
    <source>
        <dbReference type="PROSITE" id="PS50020"/>
    </source>
</evidence>
<feature type="compositionally biased region" description="Gly residues" evidence="2">
    <location>
        <begin position="91"/>
        <end position="104"/>
    </location>
</feature>
<protein>
    <submittedName>
        <fullName evidence="4">Pre-mRNA-splicing factor dre4</fullName>
    </submittedName>
</protein>
<feature type="compositionally biased region" description="Basic and acidic residues" evidence="2">
    <location>
        <begin position="497"/>
        <end position="546"/>
    </location>
</feature>
<proteinExistence type="predicted"/>
<feature type="compositionally biased region" description="Acidic residues" evidence="2">
    <location>
        <begin position="487"/>
        <end position="496"/>
    </location>
</feature>
<feature type="compositionally biased region" description="Acidic residues" evidence="2">
    <location>
        <begin position="260"/>
        <end position="287"/>
    </location>
</feature>
<keyword evidence="5" id="KW-1185">Reference proteome</keyword>
<dbReference type="GO" id="GO:0005634">
    <property type="term" value="C:nucleus"/>
    <property type="evidence" value="ECO:0007669"/>
    <property type="project" value="TreeGrafter"/>
</dbReference>
<dbReference type="AlphaFoldDB" id="A0AAN7BIC7"/>
<feature type="region of interest" description="Disordered" evidence="2">
    <location>
        <begin position="169"/>
        <end position="245"/>
    </location>
</feature>
<dbReference type="GO" id="GO:0003712">
    <property type="term" value="F:transcription coregulator activity"/>
    <property type="evidence" value="ECO:0007669"/>
    <property type="project" value="TreeGrafter"/>
</dbReference>
<evidence type="ECO:0000313" key="4">
    <source>
        <dbReference type="EMBL" id="KAK4223814.1"/>
    </source>
</evidence>
<sequence>MSLKSTYQAAPLPPGWTEHKAPTGHTYYYNAETKESTYKRPVATAPPAPPAHPAGSYWQHQAVPQINLSDPNVANQFMAAYAQPPQQQHGQRGGFGQGGRGGGFQPRPKPQPVDKPKSKIPIPGCAPWILVYTKYGRRFAYNPDKNASYWRIPDKLMPAILELDKERIRQKAEGKTSAEKPQNDTDTQAPGAERPPAPAEQQPTHDYDSSEYEEVEVTDDEDEDGAASKRQRTDEHTEPSGPVEFTEADIAAQLAAMGAEYDDEDYNDDEYYDQDDAEMQDDNDDNYGDAGLPLSDHDARELFKDLLNDFSINPYSSWDKLIEEGKIFNDPRYTLLNTTKLRKEVFEEWSRAKILVLKELRAKESQKDPKISYLALLQEKATPKLYWAEFKRKFKKEEGMKDLKLSDKEREKLYREHISRLKMPQSTLKSDLKKLLESVPLSQLNKGSSVSNLPSQILADVRYISLDPKVRDPFVEAYIAGLAPGPEDGEAAEEDEAAKKAREERQKREKALQERERAVAEEKRKQEKKLQFERARLRDEERELERAMQVGKKGLQSQLLGTAKSSAGGEDEEMQGA</sequence>
<gene>
    <name evidence="4" type="ORF">QBC38DRAFT_486854</name>
</gene>
<feature type="region of interest" description="Disordered" evidence="2">
    <location>
        <begin position="84"/>
        <end position="120"/>
    </location>
</feature>
<dbReference type="InterPro" id="IPR036517">
    <property type="entry name" value="FF_domain_sf"/>
</dbReference>
<reference evidence="4" key="1">
    <citation type="journal article" date="2023" name="Mol. Phylogenet. Evol.">
        <title>Genome-scale phylogeny and comparative genomics of the fungal order Sordariales.</title>
        <authorList>
            <person name="Hensen N."/>
            <person name="Bonometti L."/>
            <person name="Westerberg I."/>
            <person name="Brannstrom I.O."/>
            <person name="Guillou S."/>
            <person name="Cros-Aarteil S."/>
            <person name="Calhoun S."/>
            <person name="Haridas S."/>
            <person name="Kuo A."/>
            <person name="Mondo S."/>
            <person name="Pangilinan J."/>
            <person name="Riley R."/>
            <person name="LaButti K."/>
            <person name="Andreopoulos B."/>
            <person name="Lipzen A."/>
            <person name="Chen C."/>
            <person name="Yan M."/>
            <person name="Daum C."/>
            <person name="Ng V."/>
            <person name="Clum A."/>
            <person name="Steindorff A."/>
            <person name="Ohm R.A."/>
            <person name="Martin F."/>
            <person name="Silar P."/>
            <person name="Natvig D.O."/>
            <person name="Lalanne C."/>
            <person name="Gautier V."/>
            <person name="Ament-Velasquez S.L."/>
            <person name="Kruys A."/>
            <person name="Hutchinson M.I."/>
            <person name="Powell A.J."/>
            <person name="Barry K."/>
            <person name="Miller A.N."/>
            <person name="Grigoriev I.V."/>
            <person name="Debuchy R."/>
            <person name="Gladieux P."/>
            <person name="Hiltunen Thoren M."/>
            <person name="Johannesson H."/>
        </authorList>
    </citation>
    <scope>NUCLEOTIDE SEQUENCE</scope>
    <source>
        <strain evidence="4">CBS 990.96</strain>
    </source>
</reference>
<dbReference type="Gene3D" id="2.20.70.10">
    <property type="match status" value="2"/>
</dbReference>
<dbReference type="InterPro" id="IPR045148">
    <property type="entry name" value="TCRG1-like"/>
</dbReference>
<dbReference type="SMART" id="SM00441">
    <property type="entry name" value="FF"/>
    <property type="match status" value="2"/>
</dbReference>
<name>A0AAN7BIC7_9PEZI</name>
<feature type="region of interest" description="Disordered" evidence="2">
    <location>
        <begin position="483"/>
        <end position="577"/>
    </location>
</feature>